<comment type="subcellular location">
    <subcellularLocation>
        <location evidence="1">Membrane</location>
        <topology evidence="1">Multi-pass membrane protein</topology>
    </subcellularLocation>
</comment>
<feature type="transmembrane region" description="Helical" evidence="6">
    <location>
        <begin position="126"/>
        <end position="147"/>
    </location>
</feature>
<name>A0A6B1FZY7_9CHLR</name>
<feature type="transmembrane region" description="Helical" evidence="6">
    <location>
        <begin position="195"/>
        <end position="214"/>
    </location>
</feature>
<proteinExistence type="predicted"/>
<dbReference type="GO" id="GO:0008360">
    <property type="term" value="P:regulation of cell shape"/>
    <property type="evidence" value="ECO:0007669"/>
    <property type="project" value="UniProtKB-KW"/>
</dbReference>
<evidence type="ECO:0000256" key="4">
    <source>
        <dbReference type="ARBA" id="ARBA00022989"/>
    </source>
</evidence>
<dbReference type="GO" id="GO:0051301">
    <property type="term" value="P:cell division"/>
    <property type="evidence" value="ECO:0007669"/>
    <property type="project" value="InterPro"/>
</dbReference>
<dbReference type="GO" id="GO:0015648">
    <property type="term" value="F:lipid-linked peptidoglycan transporter activity"/>
    <property type="evidence" value="ECO:0007669"/>
    <property type="project" value="TreeGrafter"/>
</dbReference>
<dbReference type="InterPro" id="IPR001182">
    <property type="entry name" value="FtsW/RodA"/>
</dbReference>
<evidence type="ECO:0008006" key="8">
    <source>
        <dbReference type="Google" id="ProtNLM"/>
    </source>
</evidence>
<dbReference type="Pfam" id="PF01098">
    <property type="entry name" value="FTSW_RODA_SPOVE"/>
    <property type="match status" value="1"/>
</dbReference>
<evidence type="ECO:0000313" key="7">
    <source>
        <dbReference type="EMBL" id="MYH60585.1"/>
    </source>
</evidence>
<reference evidence="7" key="1">
    <citation type="submission" date="2019-09" db="EMBL/GenBank/DDBJ databases">
        <title>Characterisation of the sponge microbiome using genome-centric metagenomics.</title>
        <authorList>
            <person name="Engelberts J.P."/>
            <person name="Robbins S.J."/>
            <person name="De Goeij J.M."/>
            <person name="Aranda M."/>
            <person name="Bell S.C."/>
            <person name="Webster N.S."/>
        </authorList>
    </citation>
    <scope>NUCLEOTIDE SEQUENCE</scope>
    <source>
        <strain evidence="7">SB0675_bin_29</strain>
    </source>
</reference>
<dbReference type="AlphaFoldDB" id="A0A6B1FZY7"/>
<dbReference type="GO" id="GO:0005886">
    <property type="term" value="C:plasma membrane"/>
    <property type="evidence" value="ECO:0007669"/>
    <property type="project" value="TreeGrafter"/>
</dbReference>
<dbReference type="EMBL" id="VYDA01000079">
    <property type="protein sequence ID" value="MYH60585.1"/>
    <property type="molecule type" value="Genomic_DNA"/>
</dbReference>
<keyword evidence="4 6" id="KW-1133">Transmembrane helix</keyword>
<dbReference type="PANTHER" id="PTHR30474:SF1">
    <property type="entry name" value="PEPTIDOGLYCAN GLYCOSYLTRANSFERASE MRDB"/>
    <property type="match status" value="1"/>
</dbReference>
<feature type="transmembrane region" description="Helical" evidence="6">
    <location>
        <begin position="37"/>
        <end position="54"/>
    </location>
</feature>
<keyword evidence="2 6" id="KW-0812">Transmembrane</keyword>
<sequence length="223" mass="24506">MLWLCPLVLVYVQPDLGMTVTLAFISGTLILINGVRLTHIFLGVVATAAAWPLLRGTLQDYMLRRIEVFLDPGSNVDAAFSVQQALISIGNGGWLGLGWAEGTQNRLHFLRVRHTDFIFSVIAEELGFIGTVLVLMLLFFVILRLVRIADLAQDQFGRLITFGVASLIFFQTFVNVGMNLAILPVTGMTLPFLSYGGSSLVSMMVAVGLAQSVVMRHRKMDFA</sequence>
<feature type="transmembrane region" description="Helical" evidence="6">
    <location>
        <begin position="16"/>
        <end position="32"/>
    </location>
</feature>
<keyword evidence="3" id="KW-0133">Cell shape</keyword>
<evidence type="ECO:0000256" key="2">
    <source>
        <dbReference type="ARBA" id="ARBA00022692"/>
    </source>
</evidence>
<evidence type="ECO:0000256" key="6">
    <source>
        <dbReference type="SAM" id="Phobius"/>
    </source>
</evidence>
<accession>A0A6B1FZY7</accession>
<comment type="caution">
    <text evidence="7">The sequence shown here is derived from an EMBL/GenBank/DDBJ whole genome shotgun (WGS) entry which is preliminary data.</text>
</comment>
<evidence type="ECO:0000256" key="1">
    <source>
        <dbReference type="ARBA" id="ARBA00004141"/>
    </source>
</evidence>
<feature type="transmembrane region" description="Helical" evidence="6">
    <location>
        <begin position="159"/>
        <end position="183"/>
    </location>
</feature>
<dbReference type="PANTHER" id="PTHR30474">
    <property type="entry name" value="CELL CYCLE PROTEIN"/>
    <property type="match status" value="1"/>
</dbReference>
<protein>
    <recommendedName>
        <fullName evidence="8">Rod shape-determining protein RodA</fullName>
    </recommendedName>
</protein>
<evidence type="ECO:0000256" key="5">
    <source>
        <dbReference type="ARBA" id="ARBA00023136"/>
    </source>
</evidence>
<gene>
    <name evidence="7" type="ORF">F4148_02070</name>
</gene>
<dbReference type="GO" id="GO:0032153">
    <property type="term" value="C:cell division site"/>
    <property type="evidence" value="ECO:0007669"/>
    <property type="project" value="TreeGrafter"/>
</dbReference>
<evidence type="ECO:0000256" key="3">
    <source>
        <dbReference type="ARBA" id="ARBA00022960"/>
    </source>
</evidence>
<organism evidence="7">
    <name type="scientific">Caldilineaceae bacterium SB0675_bin_29</name>
    <dbReference type="NCBI Taxonomy" id="2605266"/>
    <lineage>
        <taxon>Bacteria</taxon>
        <taxon>Bacillati</taxon>
        <taxon>Chloroflexota</taxon>
        <taxon>Caldilineae</taxon>
        <taxon>Caldilineales</taxon>
        <taxon>Caldilineaceae</taxon>
    </lineage>
</organism>
<keyword evidence="5 6" id="KW-0472">Membrane</keyword>